<dbReference type="GO" id="GO:0016405">
    <property type="term" value="F:CoA-ligase activity"/>
    <property type="evidence" value="ECO:0007669"/>
    <property type="project" value="TreeGrafter"/>
</dbReference>
<keyword evidence="5" id="KW-1133">Transmembrane helix</keyword>
<evidence type="ECO:0000256" key="2">
    <source>
        <dbReference type="ARBA" id="ARBA00006432"/>
    </source>
</evidence>
<keyword evidence="5" id="KW-0812">Transmembrane</keyword>
<dbReference type="OrthoDB" id="10253869at2759"/>
<dbReference type="SUPFAM" id="SSF56801">
    <property type="entry name" value="Acetyl-CoA synthetase-like"/>
    <property type="match status" value="1"/>
</dbReference>
<dbReference type="PANTHER" id="PTHR24096">
    <property type="entry name" value="LONG-CHAIN-FATTY-ACID--COA LIGASE"/>
    <property type="match status" value="1"/>
</dbReference>
<dbReference type="Pfam" id="PF00501">
    <property type="entry name" value="AMP-binding"/>
    <property type="match status" value="1"/>
</dbReference>
<dbReference type="PROSITE" id="PS00455">
    <property type="entry name" value="AMP_BINDING"/>
    <property type="match status" value="1"/>
</dbReference>
<protein>
    <submittedName>
        <fullName evidence="7">Similar to Luciferin 4-monooxygenase (Photuris pensylvanica)</fullName>
    </submittedName>
</protein>
<dbReference type="Gene3D" id="3.40.50.12780">
    <property type="entry name" value="N-terminal domain of ligase-like"/>
    <property type="match status" value="1"/>
</dbReference>
<feature type="domain" description="AMP-dependent synthetase/ligase" evidence="6">
    <location>
        <begin position="18"/>
        <end position="241"/>
    </location>
</feature>
<sequence length="255" mass="28568">MKKNQKSIGQIDSTIETQETFETMADKSVRCALWLQSQNIKEGDVIAICTHNHLNQIYPALAAMYIGAVMNPWWDHGLTPVIAKHFINLTQPKILFVNEECFNITRDVAREIKADLKIVVFGKAEGAESFDTIIAKQKPAEVQKFRCAKLSSVNHPALILYTSGTTGLPKGALHSHKSLFGNIQSVQDIINRDCVTAMWYSTLCWVTGILCSFSSISLGMLRIIPGPFVEEEACKIIEKYKSVQFSIKIRTAIYK</sequence>
<evidence type="ECO:0000256" key="5">
    <source>
        <dbReference type="SAM" id="Phobius"/>
    </source>
</evidence>
<evidence type="ECO:0000256" key="3">
    <source>
        <dbReference type="ARBA" id="ARBA00022598"/>
    </source>
</evidence>
<keyword evidence="5" id="KW-0472">Membrane</keyword>
<dbReference type="GO" id="GO:0005777">
    <property type="term" value="C:peroxisome"/>
    <property type="evidence" value="ECO:0007669"/>
    <property type="project" value="UniProtKB-SubCell"/>
</dbReference>
<gene>
    <name evidence="7" type="ORF">HICCMSTLAB_LOCUS4166</name>
</gene>
<evidence type="ECO:0000256" key="4">
    <source>
        <dbReference type="ARBA" id="ARBA00023140"/>
    </source>
</evidence>
<comment type="similarity">
    <text evidence="2">Belongs to the ATP-dependent AMP-binding enzyme family.</text>
</comment>
<dbReference type="InterPro" id="IPR020845">
    <property type="entry name" value="AMP-binding_CS"/>
</dbReference>
<evidence type="ECO:0000313" key="8">
    <source>
        <dbReference type="Proteomes" id="UP000786811"/>
    </source>
</evidence>
<keyword evidence="3" id="KW-0436">Ligase</keyword>
<dbReference type="AlphaFoldDB" id="A0A8J2H8F4"/>
<dbReference type="EMBL" id="CAJNRD030001118">
    <property type="protein sequence ID" value="CAG5084655.1"/>
    <property type="molecule type" value="Genomic_DNA"/>
</dbReference>
<evidence type="ECO:0000256" key="1">
    <source>
        <dbReference type="ARBA" id="ARBA00004275"/>
    </source>
</evidence>
<feature type="transmembrane region" description="Helical" evidence="5">
    <location>
        <begin position="197"/>
        <end position="221"/>
    </location>
</feature>
<dbReference type="InterPro" id="IPR042099">
    <property type="entry name" value="ANL_N_sf"/>
</dbReference>
<organism evidence="7 8">
    <name type="scientific">Cotesia congregata</name>
    <name type="common">Parasitoid wasp</name>
    <name type="synonym">Apanteles congregatus</name>
    <dbReference type="NCBI Taxonomy" id="51543"/>
    <lineage>
        <taxon>Eukaryota</taxon>
        <taxon>Metazoa</taxon>
        <taxon>Ecdysozoa</taxon>
        <taxon>Arthropoda</taxon>
        <taxon>Hexapoda</taxon>
        <taxon>Insecta</taxon>
        <taxon>Pterygota</taxon>
        <taxon>Neoptera</taxon>
        <taxon>Endopterygota</taxon>
        <taxon>Hymenoptera</taxon>
        <taxon>Apocrita</taxon>
        <taxon>Ichneumonoidea</taxon>
        <taxon>Braconidae</taxon>
        <taxon>Microgastrinae</taxon>
        <taxon>Cotesia</taxon>
    </lineage>
</organism>
<comment type="caution">
    <text evidence="7">The sequence shown here is derived from an EMBL/GenBank/DDBJ whole genome shotgun (WGS) entry which is preliminary data.</text>
</comment>
<accession>A0A8J2H8F4</accession>
<dbReference type="Proteomes" id="UP000786811">
    <property type="component" value="Unassembled WGS sequence"/>
</dbReference>
<proteinExistence type="inferred from homology"/>
<keyword evidence="4" id="KW-0576">Peroxisome</keyword>
<keyword evidence="8" id="KW-1185">Reference proteome</keyword>
<dbReference type="InterPro" id="IPR000873">
    <property type="entry name" value="AMP-dep_synth/lig_dom"/>
</dbReference>
<name>A0A8J2H8F4_COTCN</name>
<reference evidence="7" key="1">
    <citation type="submission" date="2021-04" db="EMBL/GenBank/DDBJ databases">
        <authorList>
            <person name="Chebbi M.A.C M."/>
        </authorList>
    </citation>
    <scope>NUCLEOTIDE SEQUENCE</scope>
</reference>
<dbReference type="PANTHER" id="PTHR24096:SF149">
    <property type="entry name" value="AMP-BINDING DOMAIN-CONTAINING PROTEIN-RELATED"/>
    <property type="match status" value="1"/>
</dbReference>
<evidence type="ECO:0000313" key="7">
    <source>
        <dbReference type="EMBL" id="CAG5084655.1"/>
    </source>
</evidence>
<comment type="subcellular location">
    <subcellularLocation>
        <location evidence="1">Peroxisome</location>
    </subcellularLocation>
</comment>
<evidence type="ECO:0000259" key="6">
    <source>
        <dbReference type="Pfam" id="PF00501"/>
    </source>
</evidence>